<dbReference type="STRING" id="1314778.A0A5C3NZS0"/>
<evidence type="ECO:0000313" key="2">
    <source>
        <dbReference type="Proteomes" id="UP000308197"/>
    </source>
</evidence>
<organism evidence="1 2">
    <name type="scientific">Polyporus arcularius HHB13444</name>
    <dbReference type="NCBI Taxonomy" id="1314778"/>
    <lineage>
        <taxon>Eukaryota</taxon>
        <taxon>Fungi</taxon>
        <taxon>Dikarya</taxon>
        <taxon>Basidiomycota</taxon>
        <taxon>Agaricomycotina</taxon>
        <taxon>Agaricomycetes</taxon>
        <taxon>Polyporales</taxon>
        <taxon>Polyporaceae</taxon>
        <taxon>Polyporus</taxon>
    </lineage>
</organism>
<feature type="non-terminal residue" evidence="1">
    <location>
        <position position="763"/>
    </location>
</feature>
<evidence type="ECO:0000313" key="1">
    <source>
        <dbReference type="EMBL" id="TFK82047.1"/>
    </source>
</evidence>
<dbReference type="PANTHER" id="PTHR46579:SF1">
    <property type="entry name" value="F5_8 TYPE C DOMAIN-CONTAINING PROTEIN"/>
    <property type="match status" value="1"/>
</dbReference>
<dbReference type="InParanoid" id="A0A5C3NZS0"/>
<protein>
    <submittedName>
        <fullName evidence="1">Uncharacterized protein</fullName>
    </submittedName>
</protein>
<dbReference type="PANTHER" id="PTHR46579">
    <property type="entry name" value="F5/8 TYPE C DOMAIN-CONTAINING PROTEIN-RELATED"/>
    <property type="match status" value="1"/>
</dbReference>
<proteinExistence type="predicted"/>
<keyword evidence="2" id="KW-1185">Reference proteome</keyword>
<accession>A0A5C3NZS0</accession>
<dbReference type="EMBL" id="ML211527">
    <property type="protein sequence ID" value="TFK82047.1"/>
    <property type="molecule type" value="Genomic_DNA"/>
</dbReference>
<dbReference type="AlphaFoldDB" id="A0A5C3NZS0"/>
<gene>
    <name evidence="1" type="ORF">K466DRAFT_443405</name>
</gene>
<sequence length="763" mass="86995">LCPALNEEIPIRLLYLQVVLGQVCGLATVKQSELRLTDTLDIIEACNGSLPRYPKPARSLATAKRRLGLNVDDFIIKRPICTVCFKFYSLDAISKLDSPNCLVRNCKGKVWVIDKDSAAGRAPAKIHCYVSLRKSLQRFFLRADFVKNFQSMSARARADGPLQDHEYMHDFCDGLAYGRTELGLERLKLADGTVADVQIRRGPTHTLMSVDIGCSMTINVDWFGIIKGRHHSTGGMYITFNNLDRSVRYLQHNVHLAMNIPGPKEPSLEQLNHLIEPLYEEMNELYGGVRLPVHGREEPAALFGAIEMRSCDLPGSRKFEAFAAHGHKHNPCFFCCIEYDEINDAAGYDVENFVLRDEWVQIKAAFASCDARTAKAKKEIFTEFGQRWSKFFELAGWKMSGCAIDYMHNFYRECQVLCRRHNLDASFVVGITKDMFMGMLVDGYLLDKPLWRKLEATVNSIQWPSGIGRLPSNLADHHNFAKADQWRRWVNIQPTILYIVWRDASDHIRSEPPDIPGNASSKPTFLQNLREIYEVFLFASIAERILASKTISMEEVERGHRYLRQCCTEMLRLGVHMVPNHHLAMHYPDIFRLLGPVYAWWLYAHERFNGMQEKVPHNGKANGEMELTLTRWWVLRQRLLELLASFPADSNPKEHALITRILSENKRAAGTLRAHLGTTGTSLMVPRRIKKATNLRALPHKNIYPLLLDFLHTVYPNLSIANEMNLDPSCITFSSRQSVKIFPMVVNEGTRFGSVMDKHSSAD</sequence>
<name>A0A5C3NZS0_9APHY</name>
<dbReference type="Proteomes" id="UP000308197">
    <property type="component" value="Unassembled WGS sequence"/>
</dbReference>
<reference evidence="1 2" key="1">
    <citation type="journal article" date="2019" name="Nat. Ecol. Evol.">
        <title>Megaphylogeny resolves global patterns of mushroom evolution.</title>
        <authorList>
            <person name="Varga T."/>
            <person name="Krizsan K."/>
            <person name="Foldi C."/>
            <person name="Dima B."/>
            <person name="Sanchez-Garcia M."/>
            <person name="Sanchez-Ramirez S."/>
            <person name="Szollosi G.J."/>
            <person name="Szarkandi J.G."/>
            <person name="Papp V."/>
            <person name="Albert L."/>
            <person name="Andreopoulos W."/>
            <person name="Angelini C."/>
            <person name="Antonin V."/>
            <person name="Barry K.W."/>
            <person name="Bougher N.L."/>
            <person name="Buchanan P."/>
            <person name="Buyck B."/>
            <person name="Bense V."/>
            <person name="Catcheside P."/>
            <person name="Chovatia M."/>
            <person name="Cooper J."/>
            <person name="Damon W."/>
            <person name="Desjardin D."/>
            <person name="Finy P."/>
            <person name="Geml J."/>
            <person name="Haridas S."/>
            <person name="Hughes K."/>
            <person name="Justo A."/>
            <person name="Karasinski D."/>
            <person name="Kautmanova I."/>
            <person name="Kiss B."/>
            <person name="Kocsube S."/>
            <person name="Kotiranta H."/>
            <person name="LaButti K.M."/>
            <person name="Lechner B.E."/>
            <person name="Liimatainen K."/>
            <person name="Lipzen A."/>
            <person name="Lukacs Z."/>
            <person name="Mihaltcheva S."/>
            <person name="Morgado L.N."/>
            <person name="Niskanen T."/>
            <person name="Noordeloos M.E."/>
            <person name="Ohm R.A."/>
            <person name="Ortiz-Santana B."/>
            <person name="Ovrebo C."/>
            <person name="Racz N."/>
            <person name="Riley R."/>
            <person name="Savchenko A."/>
            <person name="Shiryaev A."/>
            <person name="Soop K."/>
            <person name="Spirin V."/>
            <person name="Szebenyi C."/>
            <person name="Tomsovsky M."/>
            <person name="Tulloss R.E."/>
            <person name="Uehling J."/>
            <person name="Grigoriev I.V."/>
            <person name="Vagvolgyi C."/>
            <person name="Papp T."/>
            <person name="Martin F.M."/>
            <person name="Miettinen O."/>
            <person name="Hibbett D.S."/>
            <person name="Nagy L.G."/>
        </authorList>
    </citation>
    <scope>NUCLEOTIDE SEQUENCE [LARGE SCALE GENOMIC DNA]</scope>
    <source>
        <strain evidence="1 2">HHB13444</strain>
    </source>
</reference>
<feature type="non-terminal residue" evidence="1">
    <location>
        <position position="1"/>
    </location>
</feature>